<evidence type="ECO:0000256" key="6">
    <source>
        <dbReference type="PIRSR" id="PIRSR630616-1"/>
    </source>
</evidence>
<protein>
    <recommendedName>
        <fullName evidence="10">Protein kinase domain-containing protein</fullName>
    </recommendedName>
</protein>
<evidence type="ECO:0000256" key="3">
    <source>
        <dbReference type="ARBA" id="ARBA00022741"/>
    </source>
</evidence>
<evidence type="ECO:0000256" key="9">
    <source>
        <dbReference type="PROSITE-ProRule" id="PRU10141"/>
    </source>
</evidence>
<dbReference type="EMBL" id="LN726507">
    <property type="protein sequence ID" value="CEP11537.1"/>
    <property type="molecule type" value="Genomic_DNA"/>
</dbReference>
<feature type="binding site" evidence="7">
    <location>
        <position position="159"/>
    </location>
    <ligand>
        <name>ATP</name>
        <dbReference type="ChEBI" id="CHEBI:30616"/>
    </ligand>
</feature>
<organism evidence="11 12">
    <name type="scientific">Parasitella parasitica</name>
    <dbReference type="NCBI Taxonomy" id="35722"/>
    <lineage>
        <taxon>Eukaryota</taxon>
        <taxon>Fungi</taxon>
        <taxon>Fungi incertae sedis</taxon>
        <taxon>Mucoromycota</taxon>
        <taxon>Mucoromycotina</taxon>
        <taxon>Mucoromycetes</taxon>
        <taxon>Mucorales</taxon>
        <taxon>Mucorineae</taxon>
        <taxon>Mucoraceae</taxon>
        <taxon>Parasitella</taxon>
    </lineage>
</organism>
<evidence type="ECO:0000256" key="5">
    <source>
        <dbReference type="ARBA" id="ARBA00022840"/>
    </source>
</evidence>
<dbReference type="InterPro" id="IPR000719">
    <property type="entry name" value="Prot_kinase_dom"/>
</dbReference>
<evidence type="ECO:0000256" key="8">
    <source>
        <dbReference type="PIRSR" id="PIRSR630616-3"/>
    </source>
</evidence>
<feature type="active site" description="Proton acceptor" evidence="6">
    <location>
        <position position="140"/>
    </location>
</feature>
<feature type="binding site" evidence="7">
    <location>
        <position position="43"/>
    </location>
    <ligand>
        <name>ATP</name>
        <dbReference type="ChEBI" id="CHEBI:30616"/>
    </ligand>
</feature>
<evidence type="ECO:0000256" key="7">
    <source>
        <dbReference type="PIRSR" id="PIRSR630616-2"/>
    </source>
</evidence>
<evidence type="ECO:0000313" key="12">
    <source>
        <dbReference type="Proteomes" id="UP000054107"/>
    </source>
</evidence>
<dbReference type="SUPFAM" id="SSF56112">
    <property type="entry name" value="Protein kinase-like (PK-like)"/>
    <property type="match status" value="1"/>
</dbReference>
<dbReference type="GO" id="GO:0005524">
    <property type="term" value="F:ATP binding"/>
    <property type="evidence" value="ECO:0007669"/>
    <property type="project" value="UniProtKB-UniRule"/>
</dbReference>
<gene>
    <name evidence="11" type="primary">PARPA_05403.1 scaffold 18169</name>
</gene>
<dbReference type="InterPro" id="IPR030616">
    <property type="entry name" value="Aur-like"/>
</dbReference>
<dbReference type="PROSITE" id="PS00107">
    <property type="entry name" value="PROTEIN_KINASE_ATP"/>
    <property type="match status" value="1"/>
</dbReference>
<evidence type="ECO:0000256" key="2">
    <source>
        <dbReference type="ARBA" id="ARBA00022679"/>
    </source>
</evidence>
<keyword evidence="12" id="KW-1185">Reference proteome</keyword>
<feature type="domain" description="Protein kinase" evidence="10">
    <location>
        <begin position="14"/>
        <end position="271"/>
    </location>
</feature>
<dbReference type="FunFam" id="3.30.200.20:FF:000042">
    <property type="entry name" value="Aurora kinase A"/>
    <property type="match status" value="1"/>
</dbReference>
<dbReference type="SMART" id="SM00220">
    <property type="entry name" value="S_TKc"/>
    <property type="match status" value="1"/>
</dbReference>
<dbReference type="InterPro" id="IPR017441">
    <property type="entry name" value="Protein_kinase_ATP_BS"/>
</dbReference>
<keyword evidence="2" id="KW-0808">Transferase</keyword>
<dbReference type="GO" id="GO:0004674">
    <property type="term" value="F:protein serine/threonine kinase activity"/>
    <property type="evidence" value="ECO:0007669"/>
    <property type="project" value="UniProtKB-KW"/>
</dbReference>
<dbReference type="STRING" id="35722.A0A0B7N2C9"/>
<dbReference type="Pfam" id="PF00069">
    <property type="entry name" value="Pkinase"/>
    <property type="match status" value="1"/>
</dbReference>
<reference evidence="11 12" key="1">
    <citation type="submission" date="2014-09" db="EMBL/GenBank/DDBJ databases">
        <authorList>
            <person name="Ellenberger Sabrina"/>
        </authorList>
    </citation>
    <scope>NUCLEOTIDE SEQUENCE [LARGE SCALE GENOMIC DNA]</scope>
    <source>
        <strain evidence="11 12">CBS 412.66</strain>
    </source>
</reference>
<keyword evidence="5 7" id="KW-0067">ATP-binding</keyword>
<evidence type="ECO:0000256" key="4">
    <source>
        <dbReference type="ARBA" id="ARBA00022777"/>
    </source>
</evidence>
<dbReference type="Gene3D" id="1.10.510.10">
    <property type="entry name" value="Transferase(Phosphotransferase) domain 1"/>
    <property type="match status" value="1"/>
</dbReference>
<dbReference type="OrthoDB" id="504170at2759"/>
<name>A0A0B7N2C9_9FUNG</name>
<feature type="binding site" evidence="9">
    <location>
        <position position="48"/>
    </location>
    <ligand>
        <name>ATP</name>
        <dbReference type="ChEBI" id="CHEBI:30616"/>
    </ligand>
</feature>
<feature type="binding site" evidence="7">
    <location>
        <begin position="144"/>
        <end position="145"/>
    </location>
    <ligand>
        <name>ATP</name>
        <dbReference type="ChEBI" id="CHEBI:30616"/>
    </ligand>
</feature>
<keyword evidence="1" id="KW-0723">Serine/threonine-protein kinase</keyword>
<dbReference type="InterPro" id="IPR008271">
    <property type="entry name" value="Ser/Thr_kinase_AS"/>
</dbReference>
<dbReference type="PANTHER" id="PTHR24350">
    <property type="entry name" value="SERINE/THREONINE-PROTEIN KINASE IAL-RELATED"/>
    <property type="match status" value="1"/>
</dbReference>
<feature type="cross-link" description="Glycyl lysine isopeptide (Lys-Gly) (interchain with G-Cter in SUMO2)" evidence="8">
    <location>
        <position position="142"/>
    </location>
</feature>
<sequence length="618" mass="70354">MSSKEDDSFAIGEFLISHTIGYGSTGHVKLGIHRKSGVKVAIKIIPRKQLSTSIKITQAVERELAVLQLLNHPNLIELYQILQDSNNIYFITEYVPGGELYHMVLGSKEGCIPEIKARELFSQIANALAWCHARHICHRDLKPENILLDNDRKSIKIADFGMAVMQPTNKLLQTSCGSPHYASPEIVRGIPYYGPAADVWSAGVILYVLLTGKLPFDDNHVGKLLAKIKTGRFRPMPEWVSESAKDLIYRMLIVDPSKRISFNDVLLHPWMQSIRLVDTPFTMHSFSFQNSNPWHDEKLKSPVLLQSYDLDGPTRETLKVLPNIQKLTYQLLQQRRSERSTNSKNWSCCDTEQMWLPSPPNHGSPCDEHKYFYNNDENSLLSPPLEPNRYFDVAPQAQSNHHHYASKSSDFCSVKPMYKHHYYSTIPTVIQHSTKIRPHTHLSTPTILSLEPKLLHLSCQKNQLHATLAAATVSLASSLKAFGYKMKSFLLPHKYKQKRHDRREKVSTCCTATSEYVAAGKLHYILSQHFKGTMNGCVYPDGRIIWSGKLGPADFCTHKMSFVCKIKKAATSLYKFTFVIQKHDLHHMNQIMDSLRLYEVDSSAIMQANNWIENTPTL</sequence>
<proteinExistence type="predicted"/>
<keyword evidence="4" id="KW-0418">Kinase</keyword>
<evidence type="ECO:0000313" key="11">
    <source>
        <dbReference type="EMBL" id="CEP11537.1"/>
    </source>
</evidence>
<dbReference type="Proteomes" id="UP000054107">
    <property type="component" value="Unassembled WGS sequence"/>
</dbReference>
<evidence type="ECO:0000256" key="1">
    <source>
        <dbReference type="ARBA" id="ARBA00022527"/>
    </source>
</evidence>
<evidence type="ECO:0000259" key="10">
    <source>
        <dbReference type="PROSITE" id="PS50011"/>
    </source>
</evidence>
<accession>A0A0B7N2C9</accession>
<dbReference type="PROSITE" id="PS00108">
    <property type="entry name" value="PROTEIN_KINASE_ST"/>
    <property type="match status" value="1"/>
</dbReference>
<keyword evidence="3 7" id="KW-0547">Nucleotide-binding</keyword>
<dbReference type="AlphaFoldDB" id="A0A0B7N2C9"/>
<dbReference type="FunFam" id="1.10.510.10:FF:000571">
    <property type="entry name" value="Maternal embryonic leucine zipper kinase"/>
    <property type="match status" value="1"/>
</dbReference>
<dbReference type="PROSITE" id="PS50011">
    <property type="entry name" value="PROTEIN_KINASE_DOM"/>
    <property type="match status" value="1"/>
</dbReference>
<dbReference type="InterPro" id="IPR011009">
    <property type="entry name" value="Kinase-like_dom_sf"/>
</dbReference>